<proteinExistence type="predicted"/>
<accession>A0A0E9W260</accession>
<name>A0A0E9W260_ANGAN</name>
<reference evidence="1" key="1">
    <citation type="submission" date="2014-11" db="EMBL/GenBank/DDBJ databases">
        <authorList>
            <person name="Amaro Gonzalez C."/>
        </authorList>
    </citation>
    <scope>NUCLEOTIDE SEQUENCE</scope>
</reference>
<dbReference type="EMBL" id="GBXM01024140">
    <property type="protein sequence ID" value="JAH84437.1"/>
    <property type="molecule type" value="Transcribed_RNA"/>
</dbReference>
<evidence type="ECO:0000313" key="1">
    <source>
        <dbReference type="EMBL" id="JAH84437.1"/>
    </source>
</evidence>
<organism evidence="1">
    <name type="scientific">Anguilla anguilla</name>
    <name type="common">European freshwater eel</name>
    <name type="synonym">Muraena anguilla</name>
    <dbReference type="NCBI Taxonomy" id="7936"/>
    <lineage>
        <taxon>Eukaryota</taxon>
        <taxon>Metazoa</taxon>
        <taxon>Chordata</taxon>
        <taxon>Craniata</taxon>
        <taxon>Vertebrata</taxon>
        <taxon>Euteleostomi</taxon>
        <taxon>Actinopterygii</taxon>
        <taxon>Neopterygii</taxon>
        <taxon>Teleostei</taxon>
        <taxon>Anguilliformes</taxon>
        <taxon>Anguillidae</taxon>
        <taxon>Anguilla</taxon>
    </lineage>
</organism>
<sequence length="16" mass="1696">MLISHPITLSISTGLL</sequence>
<reference evidence="1" key="2">
    <citation type="journal article" date="2015" name="Fish Shellfish Immunol.">
        <title>Early steps in the European eel (Anguilla anguilla)-Vibrio vulnificus interaction in the gills: Role of the RtxA13 toxin.</title>
        <authorList>
            <person name="Callol A."/>
            <person name="Pajuelo D."/>
            <person name="Ebbesson L."/>
            <person name="Teles M."/>
            <person name="MacKenzie S."/>
            <person name="Amaro C."/>
        </authorList>
    </citation>
    <scope>NUCLEOTIDE SEQUENCE</scope>
</reference>
<protein>
    <submittedName>
        <fullName evidence="1">Uncharacterized protein</fullName>
    </submittedName>
</protein>
<dbReference type="AlphaFoldDB" id="A0A0E9W260"/>